<feature type="transmembrane region" description="Helical" evidence="1">
    <location>
        <begin position="16"/>
        <end position="39"/>
    </location>
</feature>
<evidence type="ECO:0000313" key="2">
    <source>
        <dbReference type="EMBL" id="MBE1599934.1"/>
    </source>
</evidence>
<organism evidence="2 3">
    <name type="scientific">Streptomyces stelliscabiei</name>
    <dbReference type="NCBI Taxonomy" id="146820"/>
    <lineage>
        <taxon>Bacteria</taxon>
        <taxon>Bacillati</taxon>
        <taxon>Actinomycetota</taxon>
        <taxon>Actinomycetes</taxon>
        <taxon>Kitasatosporales</taxon>
        <taxon>Streptomycetaceae</taxon>
        <taxon>Streptomyces</taxon>
    </lineage>
</organism>
<comment type="caution">
    <text evidence="2">The sequence shown here is derived from an EMBL/GenBank/DDBJ whole genome shotgun (WGS) entry which is preliminary data.</text>
</comment>
<proteinExistence type="predicted"/>
<dbReference type="EMBL" id="JADBGF010000001">
    <property type="protein sequence ID" value="MBE1599934.1"/>
    <property type="molecule type" value="Genomic_DNA"/>
</dbReference>
<evidence type="ECO:0000256" key="1">
    <source>
        <dbReference type="SAM" id="Phobius"/>
    </source>
</evidence>
<dbReference type="Proteomes" id="UP000629287">
    <property type="component" value="Unassembled WGS sequence"/>
</dbReference>
<keyword evidence="3" id="KW-1185">Reference proteome</keyword>
<name>A0A8I0PA77_9ACTN</name>
<evidence type="ECO:0000313" key="3">
    <source>
        <dbReference type="Proteomes" id="UP000629287"/>
    </source>
</evidence>
<keyword evidence="1" id="KW-1133">Transmembrane helix</keyword>
<protein>
    <submittedName>
        <fullName evidence="2">Uncharacterized protein</fullName>
    </submittedName>
</protein>
<keyword evidence="1" id="KW-0812">Transmembrane</keyword>
<dbReference type="RefSeq" id="WP_319646848.1">
    <property type="nucleotide sequence ID" value="NZ_JARAUI010000001.1"/>
</dbReference>
<dbReference type="AlphaFoldDB" id="A0A8I0PA77"/>
<gene>
    <name evidence="2" type="ORF">H4687_006063</name>
</gene>
<accession>A0A8I0PA77</accession>
<reference evidence="2 3" key="1">
    <citation type="submission" date="2020-10" db="EMBL/GenBank/DDBJ databases">
        <title>Sequencing the genomes of 1000 actinobacteria strains.</title>
        <authorList>
            <person name="Klenk H.-P."/>
        </authorList>
    </citation>
    <scope>NUCLEOTIDE SEQUENCE [LARGE SCALE GENOMIC DNA]</scope>
    <source>
        <strain evidence="2 3">DSM 41803</strain>
    </source>
</reference>
<sequence length="162" mass="17674">MHGVRVDSGPTPADWLSAWSTAFAAVGTVGALLLGLLLWRQDRKQQRRAQARRVHGHAVPTEGYMQGTDVSAAEYVIENKSDGPIYMVHLPREGGAVIQLSNMVPAEASIRYAVENVTDVERLGLADGTVSAVPITFSFTDQDDTRWTRFDNGHLKETADAP</sequence>
<keyword evidence="1" id="KW-0472">Membrane</keyword>